<proteinExistence type="inferred from homology"/>
<dbReference type="NCBIfam" id="NF006187">
    <property type="entry name" value="PRK08322.1"/>
    <property type="match status" value="1"/>
</dbReference>
<dbReference type="InterPro" id="IPR011766">
    <property type="entry name" value="TPP_enzyme_TPP-bd"/>
</dbReference>
<evidence type="ECO:0000256" key="1">
    <source>
        <dbReference type="ARBA" id="ARBA00007812"/>
    </source>
</evidence>
<accession>A0A0W0VPQ8</accession>
<dbReference type="InterPro" id="IPR012000">
    <property type="entry name" value="Thiamin_PyroP_enz_cen_dom"/>
</dbReference>
<dbReference type="GO" id="GO:0003984">
    <property type="term" value="F:acetolactate synthase activity"/>
    <property type="evidence" value="ECO:0007669"/>
    <property type="project" value="UniProtKB-EC"/>
</dbReference>
<keyword evidence="8" id="KW-1185">Reference proteome</keyword>
<evidence type="ECO:0000313" key="8">
    <source>
        <dbReference type="Proteomes" id="UP000054869"/>
    </source>
</evidence>
<dbReference type="SUPFAM" id="SSF52518">
    <property type="entry name" value="Thiamin diphosphate-binding fold (THDP-binding)"/>
    <property type="match status" value="2"/>
</dbReference>
<dbReference type="Pfam" id="PF02775">
    <property type="entry name" value="TPP_enzyme_C"/>
    <property type="match status" value="1"/>
</dbReference>
<dbReference type="InterPro" id="IPR029061">
    <property type="entry name" value="THDP-binding"/>
</dbReference>
<sequence length="553" mass="60792">MNKLNEQKVAELIVKCLEEEGVEYIFGLPGEENIDFIEALSHSKKIRFILTRHEQAASFMADIYGRLTGKAGVCLATLGPGAINLLLGTADANLDSSPLVAIMAQASLDRLNKESHQIIDLVRLFSPVTKWSAMISLPSVAPELVRKAFKLAQAERTGAVALVIPEDIAKEPTPSTLPLKPQSPKLTMPNQDQIKKAANYINDAKNAIILAGAGIYRQEAEEGLTRFVNQTKIPVATTFMAKGVVSSHNPLVIGTIGFMRHDYTNFGFDEADVVITVGYDLVEYSPKSWNPKGDKKIIHIHGSVAEVDTNYVLAVGIEGSITAALDALAKEIKPREHLASHTRSLRKMTEKEISEHEQDESFPLKPQRIISDLRKAAGESDIVLCDTGALKMWMARLYPCYHSNTCIISNSLATMGFSLPGALAAKLVHRDKKVIAVMGDGSFLMNSQEIETAKREKIPFVILIWRDDAYGLIEWKQDLEFGHSSHVTFTNPDFVKYAQSFGIQAHSIRSAKELLPTLNAALSSNEIVLIDCPVDYSENVKLTDKLGQLTATI</sequence>
<protein>
    <submittedName>
        <fullName evidence="7">Acetolactate synthase</fullName>
        <ecNumber evidence="7">2.2.1.6</ecNumber>
    </submittedName>
</protein>
<dbReference type="PATRIC" id="fig|45067.4.peg.1432"/>
<dbReference type="Proteomes" id="UP000054869">
    <property type="component" value="Unassembled WGS sequence"/>
</dbReference>
<dbReference type="Gene3D" id="3.40.50.1220">
    <property type="entry name" value="TPP-binding domain"/>
    <property type="match status" value="1"/>
</dbReference>
<dbReference type="GO" id="GO:0030976">
    <property type="term" value="F:thiamine pyrophosphate binding"/>
    <property type="evidence" value="ECO:0007669"/>
    <property type="project" value="InterPro"/>
</dbReference>
<dbReference type="SUPFAM" id="SSF52467">
    <property type="entry name" value="DHS-like NAD/FAD-binding domain"/>
    <property type="match status" value="1"/>
</dbReference>
<comment type="caution">
    <text evidence="7">The sequence shown here is derived from an EMBL/GenBank/DDBJ whole genome shotgun (WGS) entry which is preliminary data.</text>
</comment>
<dbReference type="GO" id="GO:0050660">
    <property type="term" value="F:flavin adenine dinucleotide binding"/>
    <property type="evidence" value="ECO:0007669"/>
    <property type="project" value="TreeGrafter"/>
</dbReference>
<dbReference type="eggNOG" id="COG0028">
    <property type="taxonomic scope" value="Bacteria"/>
</dbReference>
<dbReference type="EC" id="2.2.1.6" evidence="7"/>
<feature type="domain" description="Thiamine pyrophosphate enzyme N-terminal TPP-binding" evidence="6">
    <location>
        <begin position="8"/>
        <end position="121"/>
    </location>
</feature>
<evidence type="ECO:0000259" key="4">
    <source>
        <dbReference type="Pfam" id="PF00205"/>
    </source>
</evidence>
<comment type="similarity">
    <text evidence="1 3">Belongs to the TPP enzyme family.</text>
</comment>
<dbReference type="InterPro" id="IPR012001">
    <property type="entry name" value="Thiamin_PyroP_enz_TPP-bd_dom"/>
</dbReference>
<keyword evidence="2 3" id="KW-0786">Thiamine pyrophosphate</keyword>
<evidence type="ECO:0000313" key="7">
    <source>
        <dbReference type="EMBL" id="KTD22103.1"/>
    </source>
</evidence>
<evidence type="ECO:0000259" key="5">
    <source>
        <dbReference type="Pfam" id="PF02775"/>
    </source>
</evidence>
<dbReference type="GO" id="GO:0009099">
    <property type="term" value="P:L-valine biosynthetic process"/>
    <property type="evidence" value="ECO:0007669"/>
    <property type="project" value="TreeGrafter"/>
</dbReference>
<dbReference type="GO" id="GO:0005948">
    <property type="term" value="C:acetolactate synthase complex"/>
    <property type="evidence" value="ECO:0007669"/>
    <property type="project" value="TreeGrafter"/>
</dbReference>
<dbReference type="EMBL" id="LNYI01000028">
    <property type="protein sequence ID" value="KTD22103.1"/>
    <property type="molecule type" value="Genomic_DNA"/>
</dbReference>
<name>A0A0W0VPQ8_9GAMM</name>
<keyword evidence="7" id="KW-0808">Transferase</keyword>
<organism evidence="7 8">
    <name type="scientific">Legionella lansingensis</name>
    <dbReference type="NCBI Taxonomy" id="45067"/>
    <lineage>
        <taxon>Bacteria</taxon>
        <taxon>Pseudomonadati</taxon>
        <taxon>Pseudomonadota</taxon>
        <taxon>Gammaproteobacteria</taxon>
        <taxon>Legionellales</taxon>
        <taxon>Legionellaceae</taxon>
        <taxon>Legionella</taxon>
    </lineage>
</organism>
<dbReference type="OrthoDB" id="9785953at2"/>
<dbReference type="Pfam" id="PF02776">
    <property type="entry name" value="TPP_enzyme_N"/>
    <property type="match status" value="1"/>
</dbReference>
<dbReference type="InterPro" id="IPR045229">
    <property type="entry name" value="TPP_enz"/>
</dbReference>
<dbReference type="FunFam" id="3.40.50.970:FF:000007">
    <property type="entry name" value="Acetolactate synthase"/>
    <property type="match status" value="1"/>
</dbReference>
<feature type="domain" description="Thiamine pyrophosphate enzyme central" evidence="4">
    <location>
        <begin position="194"/>
        <end position="328"/>
    </location>
</feature>
<dbReference type="RefSeq" id="WP_028373789.1">
    <property type="nucleotide sequence ID" value="NZ_CAAAJD010000026.1"/>
</dbReference>
<evidence type="ECO:0000256" key="3">
    <source>
        <dbReference type="RuleBase" id="RU362132"/>
    </source>
</evidence>
<dbReference type="PANTHER" id="PTHR18968">
    <property type="entry name" value="THIAMINE PYROPHOSPHATE ENZYMES"/>
    <property type="match status" value="1"/>
</dbReference>
<dbReference type="CDD" id="cd07035">
    <property type="entry name" value="TPP_PYR_POX_like"/>
    <property type="match status" value="1"/>
</dbReference>
<dbReference type="InterPro" id="IPR029035">
    <property type="entry name" value="DHS-like_NAD/FAD-binding_dom"/>
</dbReference>
<dbReference type="STRING" id="45067.Llan_1366"/>
<evidence type="ECO:0000256" key="2">
    <source>
        <dbReference type="ARBA" id="ARBA00023052"/>
    </source>
</evidence>
<dbReference type="AlphaFoldDB" id="A0A0W0VPQ8"/>
<reference evidence="7 8" key="1">
    <citation type="submission" date="2015-11" db="EMBL/GenBank/DDBJ databases">
        <title>Genomic analysis of 38 Legionella species identifies large and diverse effector repertoires.</title>
        <authorList>
            <person name="Burstein D."/>
            <person name="Amaro F."/>
            <person name="Zusman T."/>
            <person name="Lifshitz Z."/>
            <person name="Cohen O."/>
            <person name="Gilbert J.A."/>
            <person name="Pupko T."/>
            <person name="Shuman H.A."/>
            <person name="Segal G."/>
        </authorList>
    </citation>
    <scope>NUCLEOTIDE SEQUENCE [LARGE SCALE GENOMIC DNA]</scope>
    <source>
        <strain evidence="7 8">ATCC 49751</strain>
    </source>
</reference>
<dbReference type="Gene3D" id="3.40.50.970">
    <property type="match status" value="2"/>
</dbReference>
<evidence type="ECO:0000259" key="6">
    <source>
        <dbReference type="Pfam" id="PF02776"/>
    </source>
</evidence>
<dbReference type="GO" id="GO:0000287">
    <property type="term" value="F:magnesium ion binding"/>
    <property type="evidence" value="ECO:0007669"/>
    <property type="project" value="InterPro"/>
</dbReference>
<feature type="domain" description="Thiamine pyrophosphate enzyme TPP-binding" evidence="5">
    <location>
        <begin position="386"/>
        <end position="532"/>
    </location>
</feature>
<dbReference type="CDD" id="cd02010">
    <property type="entry name" value="TPP_ALS"/>
    <property type="match status" value="1"/>
</dbReference>
<dbReference type="PANTHER" id="PTHR18968:SF129">
    <property type="entry name" value="ACETOLACTATE SYNTHASE"/>
    <property type="match status" value="1"/>
</dbReference>
<gene>
    <name evidence="7" type="primary">budB_2</name>
    <name evidence="7" type="ORF">Llan_1366</name>
</gene>
<dbReference type="Pfam" id="PF00205">
    <property type="entry name" value="TPP_enzyme_M"/>
    <property type="match status" value="1"/>
</dbReference>
<dbReference type="GO" id="GO:0009097">
    <property type="term" value="P:isoleucine biosynthetic process"/>
    <property type="evidence" value="ECO:0007669"/>
    <property type="project" value="TreeGrafter"/>
</dbReference>